<comment type="caution">
    <text evidence="2">The sequence shown here is derived from an EMBL/GenBank/DDBJ whole genome shotgun (WGS) entry which is preliminary data.</text>
</comment>
<gene>
    <name evidence="2" type="ORF">HX882_06630</name>
</gene>
<dbReference type="PANTHER" id="PTHR43372:SF4">
    <property type="entry name" value="FATTY-ACID AMIDE HYDROLASE 2"/>
    <property type="match status" value="1"/>
</dbReference>
<dbReference type="InterPro" id="IPR020556">
    <property type="entry name" value="Amidase_CS"/>
</dbReference>
<evidence type="ECO:0000259" key="1">
    <source>
        <dbReference type="Pfam" id="PF01425"/>
    </source>
</evidence>
<feature type="domain" description="Amidase" evidence="1">
    <location>
        <begin position="26"/>
        <end position="447"/>
    </location>
</feature>
<reference evidence="2 3" key="1">
    <citation type="submission" date="2020-04" db="EMBL/GenBank/DDBJ databases">
        <title>Molecular characterization of pseudomonads from Agaricus bisporus reveal novel blotch 2 pathogens in Western Europe.</title>
        <authorList>
            <person name="Taparia T."/>
            <person name="Krijger M."/>
            <person name="Haynes E."/>
            <person name="Elpinstone J.G."/>
            <person name="Noble R."/>
            <person name="Van Der Wolf J."/>
        </authorList>
    </citation>
    <scope>NUCLEOTIDE SEQUENCE [LARGE SCALE GENOMIC DNA]</scope>
    <source>
        <strain evidence="2 3">H7001</strain>
    </source>
</reference>
<dbReference type="InterPro" id="IPR036928">
    <property type="entry name" value="AS_sf"/>
</dbReference>
<dbReference type="PANTHER" id="PTHR43372">
    <property type="entry name" value="FATTY-ACID AMIDE HYDROLASE"/>
    <property type="match status" value="1"/>
</dbReference>
<dbReference type="Pfam" id="PF01425">
    <property type="entry name" value="Amidase"/>
    <property type="match status" value="1"/>
</dbReference>
<protein>
    <submittedName>
        <fullName evidence="2">Amidase</fullName>
    </submittedName>
</protein>
<dbReference type="InterPro" id="IPR023631">
    <property type="entry name" value="Amidase_dom"/>
</dbReference>
<accession>A0A7Y7X9G8</accession>
<dbReference type="GO" id="GO:0012505">
    <property type="term" value="C:endomembrane system"/>
    <property type="evidence" value="ECO:0007669"/>
    <property type="project" value="TreeGrafter"/>
</dbReference>
<dbReference type="EMBL" id="JACAQB010000004">
    <property type="protein sequence ID" value="NWB95561.1"/>
    <property type="molecule type" value="Genomic_DNA"/>
</dbReference>
<name>A0A7Y7X9G8_9PSED</name>
<proteinExistence type="predicted"/>
<dbReference type="Proteomes" id="UP000539985">
    <property type="component" value="Unassembled WGS sequence"/>
</dbReference>
<sequence>MMDFDSLSIPGMAQAIASGKTTSRQLVAFYLGRIAENNQRINAIVQQPEVAQLFEQADEADRRVAAKLALGPLHGVPITIKDVCHVEGFKMSCGMPEWHGPASVSDATVVQRLRQAGALILGITNVPELCMSFETENFLYGRTRNPFDLSRTPGGSSGGEAAAIAAGCSPGGLGSDAGGSLRIPAHFNGICGLKLTQGRVPLTGQYPVERAGLIHMTSAYGVMGRYVDDIKTLGYLIAGSDGHDPDTVDVPFGDDLAIGQLRVAMFHELPGVAVRPSVLDAMHKVAGLLEPVVRSVSQACPEGMELACDSLWNIFLSGGDAGRAWDKFLPGLGRDQLSPCLEGLVQASRATELSVDQFKGDLAYINTFRRGLSGFFRKHDVLICPVFPDVAFKPGESLDGRARYSYVFPFSLSGSPAVVLPVGFDPELGLPIGIQIVGPHWKEERLLALAKVLESRLAGWQRAIPGEEPADHEDHACMSRA</sequence>
<dbReference type="PROSITE" id="PS00571">
    <property type="entry name" value="AMIDASES"/>
    <property type="match status" value="1"/>
</dbReference>
<organism evidence="2 3">
    <name type="scientific">Pseudomonas gingeri</name>
    <dbReference type="NCBI Taxonomy" id="117681"/>
    <lineage>
        <taxon>Bacteria</taxon>
        <taxon>Pseudomonadati</taxon>
        <taxon>Pseudomonadota</taxon>
        <taxon>Gammaproteobacteria</taxon>
        <taxon>Pseudomonadales</taxon>
        <taxon>Pseudomonadaceae</taxon>
        <taxon>Pseudomonas</taxon>
    </lineage>
</organism>
<dbReference type="SUPFAM" id="SSF75304">
    <property type="entry name" value="Amidase signature (AS) enzymes"/>
    <property type="match status" value="1"/>
</dbReference>
<evidence type="ECO:0000313" key="2">
    <source>
        <dbReference type="EMBL" id="NWB95561.1"/>
    </source>
</evidence>
<dbReference type="InterPro" id="IPR052739">
    <property type="entry name" value="FAAH2"/>
</dbReference>
<dbReference type="AlphaFoldDB" id="A0A7Y7X9G8"/>
<dbReference type="Gene3D" id="3.90.1300.10">
    <property type="entry name" value="Amidase signature (AS) domain"/>
    <property type="match status" value="1"/>
</dbReference>
<evidence type="ECO:0000313" key="3">
    <source>
        <dbReference type="Proteomes" id="UP000539985"/>
    </source>
</evidence>